<feature type="transmembrane region" description="Helical" evidence="1">
    <location>
        <begin position="207"/>
        <end position="224"/>
    </location>
</feature>
<dbReference type="RefSeq" id="WP_142044721.1">
    <property type="nucleotide sequence ID" value="NZ_JBHTGS010000002.1"/>
</dbReference>
<proteinExistence type="predicted"/>
<keyword evidence="3" id="KW-1185">Reference proteome</keyword>
<feature type="transmembrane region" description="Helical" evidence="1">
    <location>
        <begin position="151"/>
        <end position="171"/>
    </location>
</feature>
<keyword evidence="1" id="KW-0472">Membrane</keyword>
<comment type="caution">
    <text evidence="2">The sequence shown here is derived from an EMBL/GenBank/DDBJ whole genome shotgun (WGS) entry which is preliminary data.</text>
</comment>
<dbReference type="EMBL" id="VFOW01000001">
    <property type="protein sequence ID" value="TQL79424.1"/>
    <property type="molecule type" value="Genomic_DNA"/>
</dbReference>
<name>A0A543B3L9_9ACTN</name>
<sequence length="229" mass="24587">MTRLHHACEPSAPKSVELLPIGLSISFVTLTQALSLSAFLPLPVAVAAGLAWGTLIATTATWLARRPRIGGCGEDVLIAIGSTAMAVLAFGGGVGILLLNTALDSPSLTGQMLVQLFLPSIPIAILSNAPMELLVIPALLVLAWRPGRRRILVLAATVLFGAHRIWTHLVFAPDRLDFATMEQSADTLSSGEREQVLEALHLDDPRWILNLVIFAVFLLAAFHSRHRKS</sequence>
<protein>
    <submittedName>
        <fullName evidence="2">Uncharacterized protein</fullName>
    </submittedName>
</protein>
<reference evidence="2 3" key="1">
    <citation type="submission" date="2019-06" db="EMBL/GenBank/DDBJ databases">
        <title>Sequencing the genomes of 1000 actinobacteria strains.</title>
        <authorList>
            <person name="Klenk H.-P."/>
        </authorList>
    </citation>
    <scope>NUCLEOTIDE SEQUENCE [LARGE SCALE GENOMIC DNA]</scope>
    <source>
        <strain evidence="2 3">DSM 45928</strain>
    </source>
</reference>
<evidence type="ECO:0000256" key="1">
    <source>
        <dbReference type="SAM" id="Phobius"/>
    </source>
</evidence>
<evidence type="ECO:0000313" key="3">
    <source>
        <dbReference type="Proteomes" id="UP000317043"/>
    </source>
</evidence>
<feature type="transmembrane region" description="Helical" evidence="1">
    <location>
        <begin position="123"/>
        <end position="144"/>
    </location>
</feature>
<dbReference type="InParanoid" id="A0A543B3L9"/>
<dbReference type="Proteomes" id="UP000317043">
    <property type="component" value="Unassembled WGS sequence"/>
</dbReference>
<keyword evidence="1" id="KW-0812">Transmembrane</keyword>
<organism evidence="2 3">
    <name type="scientific">Stackebrandtia endophytica</name>
    <dbReference type="NCBI Taxonomy" id="1496996"/>
    <lineage>
        <taxon>Bacteria</taxon>
        <taxon>Bacillati</taxon>
        <taxon>Actinomycetota</taxon>
        <taxon>Actinomycetes</taxon>
        <taxon>Glycomycetales</taxon>
        <taxon>Glycomycetaceae</taxon>
        <taxon>Stackebrandtia</taxon>
    </lineage>
</organism>
<dbReference type="OrthoDB" id="3388338at2"/>
<dbReference type="AlphaFoldDB" id="A0A543B3L9"/>
<gene>
    <name evidence="2" type="ORF">FB566_5029</name>
</gene>
<feature type="transmembrane region" description="Helical" evidence="1">
    <location>
        <begin position="46"/>
        <end position="64"/>
    </location>
</feature>
<feature type="transmembrane region" description="Helical" evidence="1">
    <location>
        <begin position="76"/>
        <end position="103"/>
    </location>
</feature>
<evidence type="ECO:0000313" key="2">
    <source>
        <dbReference type="EMBL" id="TQL79424.1"/>
    </source>
</evidence>
<accession>A0A543B3L9</accession>
<keyword evidence="1" id="KW-1133">Transmembrane helix</keyword>